<comment type="caution">
    <text evidence="14">The sequence shown here is derived from an EMBL/GenBank/DDBJ whole genome shotgun (WGS) entry which is preliminary data.</text>
</comment>
<evidence type="ECO:0000256" key="9">
    <source>
        <dbReference type="PROSITE-ProRule" id="PRU01240"/>
    </source>
</evidence>
<evidence type="ECO:0000259" key="13">
    <source>
        <dbReference type="Pfam" id="PF17766"/>
    </source>
</evidence>
<dbReference type="GO" id="GO:0009610">
    <property type="term" value="P:response to symbiotic fungus"/>
    <property type="evidence" value="ECO:0007669"/>
    <property type="project" value="UniProtKB-ARBA"/>
</dbReference>
<evidence type="ECO:0000259" key="12">
    <source>
        <dbReference type="Pfam" id="PF05922"/>
    </source>
</evidence>
<dbReference type="PROSITE" id="PS51892">
    <property type="entry name" value="SUBTILASE"/>
    <property type="match status" value="1"/>
</dbReference>
<protein>
    <recommendedName>
        <fullName evidence="16">Subtilisin-like protease SBT5.3</fullName>
    </recommendedName>
</protein>
<comment type="similarity">
    <text evidence="3 9">Belongs to the peptidase S8 family.</text>
</comment>
<dbReference type="InterPro" id="IPR015500">
    <property type="entry name" value="Peptidase_S8_subtilisin-rel"/>
</dbReference>
<evidence type="ECO:0008006" key="16">
    <source>
        <dbReference type="Google" id="ProtNLM"/>
    </source>
</evidence>
<dbReference type="Gene3D" id="3.40.50.200">
    <property type="entry name" value="Peptidase S8/S53 domain"/>
    <property type="match status" value="5"/>
</dbReference>
<reference evidence="14" key="1">
    <citation type="journal article" date="2023" name="Mol. Ecol. Resour.">
        <title>Chromosome-level genome assembly of a triploid poplar Populus alba 'Berolinensis'.</title>
        <authorList>
            <person name="Chen S."/>
            <person name="Yu Y."/>
            <person name="Wang X."/>
            <person name="Wang S."/>
            <person name="Zhang T."/>
            <person name="Zhou Y."/>
            <person name="He R."/>
            <person name="Meng N."/>
            <person name="Wang Y."/>
            <person name="Liu W."/>
            <person name="Liu Z."/>
            <person name="Liu J."/>
            <person name="Guo Q."/>
            <person name="Huang H."/>
            <person name="Sederoff R.R."/>
            <person name="Wang G."/>
            <person name="Qu G."/>
            <person name="Chen S."/>
        </authorList>
    </citation>
    <scope>NUCLEOTIDE SEQUENCE</scope>
    <source>
        <strain evidence="14">SC-2020</strain>
    </source>
</reference>
<keyword evidence="8" id="KW-0720">Serine protease</keyword>
<evidence type="ECO:0000256" key="2">
    <source>
        <dbReference type="ARBA" id="ARBA00004271"/>
    </source>
</evidence>
<dbReference type="GO" id="GO:0004252">
    <property type="term" value="F:serine-type endopeptidase activity"/>
    <property type="evidence" value="ECO:0007669"/>
    <property type="project" value="InterPro"/>
</dbReference>
<keyword evidence="15" id="KW-1185">Reference proteome</keyword>
<dbReference type="Gene3D" id="3.30.70.80">
    <property type="entry name" value="Peptidase S8 propeptide/proteinase inhibitor I9"/>
    <property type="match status" value="2"/>
</dbReference>
<keyword evidence="5" id="KW-0645">Protease</keyword>
<feature type="domain" description="Inhibitor I9" evidence="12">
    <location>
        <begin position="56"/>
        <end position="141"/>
    </location>
</feature>
<dbReference type="Pfam" id="PF05922">
    <property type="entry name" value="Inhibitor_I9"/>
    <property type="match status" value="2"/>
</dbReference>
<feature type="domain" description="PA" evidence="11">
    <location>
        <begin position="732"/>
        <end position="800"/>
    </location>
</feature>
<dbReference type="CDD" id="cd02120">
    <property type="entry name" value="PA_subtilisin_like"/>
    <property type="match status" value="1"/>
</dbReference>
<dbReference type="FunFam" id="3.30.70.80:FF:000002">
    <property type="entry name" value="Subtilisin-like protease SBT5.3"/>
    <property type="match status" value="2"/>
</dbReference>
<feature type="domain" description="Subtilisin-like protease fibronectin type-III" evidence="13">
    <location>
        <begin position="1002"/>
        <end position="1098"/>
    </location>
</feature>
<feature type="domain" description="PA" evidence="11">
    <location>
        <begin position="231"/>
        <end position="322"/>
    </location>
</feature>
<dbReference type="Gene3D" id="2.60.40.2310">
    <property type="match status" value="2"/>
</dbReference>
<dbReference type="InterPro" id="IPR000209">
    <property type="entry name" value="Peptidase_S8/S53_dom"/>
</dbReference>
<dbReference type="GO" id="GO:0048046">
    <property type="term" value="C:apoplast"/>
    <property type="evidence" value="ECO:0007669"/>
    <property type="project" value="UniProtKB-SubCell"/>
</dbReference>
<evidence type="ECO:0000256" key="3">
    <source>
        <dbReference type="ARBA" id="ARBA00011073"/>
    </source>
</evidence>
<dbReference type="Proteomes" id="UP001164929">
    <property type="component" value="Chromosome 7"/>
</dbReference>
<dbReference type="PANTHER" id="PTHR10795">
    <property type="entry name" value="PROPROTEIN CONVERTASE SUBTILISIN/KEXIN"/>
    <property type="match status" value="1"/>
</dbReference>
<dbReference type="Gene3D" id="3.50.30.30">
    <property type="match status" value="2"/>
</dbReference>
<dbReference type="Pfam" id="PF17766">
    <property type="entry name" value="fn3_6"/>
    <property type="match status" value="2"/>
</dbReference>
<dbReference type="SUPFAM" id="SSF52743">
    <property type="entry name" value="Subtilisin-like"/>
    <property type="match status" value="3"/>
</dbReference>
<evidence type="ECO:0000259" key="11">
    <source>
        <dbReference type="Pfam" id="PF02225"/>
    </source>
</evidence>
<dbReference type="FunFam" id="3.50.30.30:FF:000005">
    <property type="entry name" value="subtilisin-like protease SBT1.5"/>
    <property type="match status" value="1"/>
</dbReference>
<sequence length="1105" mass="120441">MCPLCSVSVDLPRALKLRFIVQLRPVLQGRGLHSVAKSTAILLPFSLILQDFIESSYVVYLGRHSYASEPSTTDLDRVADAHHELLGSCMKSKEKAKQAIFYSYTRYINGFAAVLEDEEAAEISKHPEVVSVSRNHISQLHTTNSWGFLGLERNGEIPADSMWLKARFGEDVIIGTLDTGVWPESESFNDEGMGPVPSKWKGYCDPNDGIKCNRSKGMSFNTNTQPAGKFYPLINSVDAKAANVSSNQAKYCSIGSLDPLKVKGKMVYCTRNEVPDVEKSLVVSQAGGVGVILANQLIIQQIRPRAHFVPTSVVSADDGLSILTYVYSTKSPVAYISGATKVGTVAAPVMADFSSPGPNFITPEILKPIANASLIEATPLNYGAGHIWPSRAMDPGLVYDLTTKDYVNFLCSIGYNSTQLSLFIGKPYICPSQNNGLLDFNYPSITVPNLSSNKTTLSRTLKNVGTPSLYRVNIRAPGGISVKVEPRSLKFDKINEEKMFKVTLEATKGFKSNDYVFGEITWSDGKHHVRSPVVVKKMESYVVYLGRQSYASEPSTTDLDRVADAHHELLGSCMKSKEKAKQAIFYSYTRYINGFAAVLEDEEAAEISKHPEVVSVSRNRISQLHTTNSWGFLGLERNGEIPADSMWLKARFGEDVIIGTLDSGVWPESQSFNDEGMGPVPSKWKGYCDPNDGIKCNRSKGVSFNTNTQPAGKFYPLINSVDAKAANVSSNQAKYCSIGSLDPFKVKGKIVYCTRNEDPDVEKSLVVSQAGGVGVILANRLIIQQIRPRAHFVPTSIVSADGLSILTYVYSTKSPVAYISGATEVGRVAAPVMADFSSPGPNFITPEILKPDITAPGVNILAAFTGASGPTDVPGDRRRVHFNFISGTSMACPHVSGIAGLLKTMHPEWSPAAIKSAIMTTATTISNVKQPIANASLLEANPLNYGAGHIWPGRAMDPGLVYDLTTKDYVNFLCSIGYNSTQLSLFIGKPYICPSQNNGLLDFNYPSITVPNLSSNKTTLSRTLKNVGTPSLYRVNIRAPGGISVKVEPRSLKFDKINEEKMFKVTLEAKKGFKSNDYVFGEITWSDGKHHVRSPVVVKNMEVAA</sequence>
<feature type="domain" description="Inhibitor I9" evidence="12">
    <location>
        <begin position="540"/>
        <end position="625"/>
    </location>
</feature>
<evidence type="ECO:0000313" key="15">
    <source>
        <dbReference type="Proteomes" id="UP001164929"/>
    </source>
</evidence>
<dbReference type="PROSITE" id="PS00138">
    <property type="entry name" value="SUBTILASE_SER"/>
    <property type="match status" value="1"/>
</dbReference>
<dbReference type="InterPro" id="IPR003137">
    <property type="entry name" value="PA_domain"/>
</dbReference>
<evidence type="ECO:0000259" key="10">
    <source>
        <dbReference type="Pfam" id="PF00082"/>
    </source>
</evidence>
<accession>A0AAD6QIK9</accession>
<organism evidence="14 15">
    <name type="scientific">Populus alba x Populus x berolinensis</name>
    <dbReference type="NCBI Taxonomy" id="444605"/>
    <lineage>
        <taxon>Eukaryota</taxon>
        <taxon>Viridiplantae</taxon>
        <taxon>Streptophyta</taxon>
        <taxon>Embryophyta</taxon>
        <taxon>Tracheophyta</taxon>
        <taxon>Spermatophyta</taxon>
        <taxon>Magnoliopsida</taxon>
        <taxon>eudicotyledons</taxon>
        <taxon>Gunneridae</taxon>
        <taxon>Pentapetalae</taxon>
        <taxon>rosids</taxon>
        <taxon>fabids</taxon>
        <taxon>Malpighiales</taxon>
        <taxon>Salicaceae</taxon>
        <taxon>Saliceae</taxon>
        <taxon>Populus</taxon>
    </lineage>
</organism>
<proteinExistence type="inferred from homology"/>
<dbReference type="InterPro" id="IPR023828">
    <property type="entry name" value="Peptidase_S8_Ser-AS"/>
</dbReference>
<keyword evidence="4" id="KW-0052">Apoplast</keyword>
<feature type="domain" description="Peptidase S8/S53" evidence="10">
    <location>
        <begin position="823"/>
        <end position="924"/>
    </location>
</feature>
<evidence type="ECO:0000256" key="7">
    <source>
        <dbReference type="ARBA" id="ARBA00022801"/>
    </source>
</evidence>
<name>A0AAD6QIK9_9ROSI</name>
<keyword evidence="6" id="KW-0732">Signal</keyword>
<evidence type="ECO:0000256" key="8">
    <source>
        <dbReference type="ARBA" id="ARBA00022825"/>
    </source>
</evidence>
<comment type="function">
    <text evidence="1">Required for arbuscular mycorrhiza (AM) development during AM symbiosis with AM fungi (e.g. Glomeromycota intraradices).</text>
</comment>
<evidence type="ECO:0000313" key="14">
    <source>
        <dbReference type="EMBL" id="KAJ6991048.1"/>
    </source>
</evidence>
<dbReference type="EMBL" id="JAQIZT010000007">
    <property type="protein sequence ID" value="KAJ6991048.1"/>
    <property type="molecule type" value="Genomic_DNA"/>
</dbReference>
<dbReference type="AlphaFoldDB" id="A0AAD6QIK9"/>
<dbReference type="Pfam" id="PF02225">
    <property type="entry name" value="PA"/>
    <property type="match status" value="2"/>
</dbReference>
<evidence type="ECO:0000256" key="1">
    <source>
        <dbReference type="ARBA" id="ARBA00002076"/>
    </source>
</evidence>
<dbReference type="InterPro" id="IPR036852">
    <property type="entry name" value="Peptidase_S8/S53_dom_sf"/>
</dbReference>
<evidence type="ECO:0000256" key="4">
    <source>
        <dbReference type="ARBA" id="ARBA00022523"/>
    </source>
</evidence>
<dbReference type="InterPro" id="IPR045051">
    <property type="entry name" value="SBT"/>
</dbReference>
<dbReference type="InterPro" id="IPR041469">
    <property type="entry name" value="Subtilisin-like_FN3"/>
</dbReference>
<gene>
    <name evidence="14" type="ORF">NC653_019307</name>
</gene>
<evidence type="ECO:0000256" key="6">
    <source>
        <dbReference type="ARBA" id="ARBA00022729"/>
    </source>
</evidence>
<dbReference type="Pfam" id="PF00082">
    <property type="entry name" value="Peptidase_S8"/>
    <property type="match status" value="1"/>
</dbReference>
<evidence type="ECO:0000256" key="5">
    <source>
        <dbReference type="ARBA" id="ARBA00022670"/>
    </source>
</evidence>
<dbReference type="FunFam" id="2.60.40.2310:FF:000002">
    <property type="entry name" value="p69E protein-like"/>
    <property type="match status" value="2"/>
</dbReference>
<keyword evidence="7" id="KW-0378">Hydrolase</keyword>
<dbReference type="GO" id="GO:0006508">
    <property type="term" value="P:proteolysis"/>
    <property type="evidence" value="ECO:0007669"/>
    <property type="project" value="UniProtKB-KW"/>
</dbReference>
<dbReference type="PRINTS" id="PR00723">
    <property type="entry name" value="SUBTILISIN"/>
</dbReference>
<dbReference type="InterPro" id="IPR037045">
    <property type="entry name" value="S8pro/Inhibitor_I9_sf"/>
</dbReference>
<comment type="subcellular location">
    <subcellularLocation>
        <location evidence="2">Secreted</location>
        <location evidence="2">Extracellular space</location>
        <location evidence="2">Apoplast</location>
    </subcellularLocation>
</comment>
<feature type="domain" description="Subtilisin-like protease fibronectin type-III" evidence="13">
    <location>
        <begin position="439"/>
        <end position="535"/>
    </location>
</feature>
<dbReference type="InterPro" id="IPR010259">
    <property type="entry name" value="S8pro/Inhibitor_I9"/>
</dbReference>
<comment type="caution">
    <text evidence="9">Lacks conserved residue(s) required for the propagation of feature annotation.</text>
</comment>